<dbReference type="Gene3D" id="1.10.10.10">
    <property type="entry name" value="Winged helix-like DNA-binding domain superfamily/Winged helix DNA-binding domain"/>
    <property type="match status" value="1"/>
</dbReference>
<evidence type="ECO:0000256" key="1">
    <source>
        <dbReference type="ARBA" id="ARBA00023015"/>
    </source>
</evidence>
<dbReference type="Pfam" id="PF01614">
    <property type="entry name" value="IclR_C"/>
    <property type="match status" value="1"/>
</dbReference>
<evidence type="ECO:0000256" key="2">
    <source>
        <dbReference type="ARBA" id="ARBA00023125"/>
    </source>
</evidence>
<evidence type="ECO:0000256" key="3">
    <source>
        <dbReference type="ARBA" id="ARBA00023163"/>
    </source>
</evidence>
<dbReference type="InterPro" id="IPR036390">
    <property type="entry name" value="WH_DNA-bd_sf"/>
</dbReference>
<dbReference type="SUPFAM" id="SSF55781">
    <property type="entry name" value="GAF domain-like"/>
    <property type="match status" value="1"/>
</dbReference>
<dbReference type="InterPro" id="IPR029016">
    <property type="entry name" value="GAF-like_dom_sf"/>
</dbReference>
<proteinExistence type="predicted"/>
<dbReference type="GO" id="GO:0003677">
    <property type="term" value="F:DNA binding"/>
    <property type="evidence" value="ECO:0007669"/>
    <property type="project" value="UniProtKB-KW"/>
</dbReference>
<dbReference type="InterPro" id="IPR005471">
    <property type="entry name" value="Tscrpt_reg_IclR_N"/>
</dbReference>
<dbReference type="PROSITE" id="PS51078">
    <property type="entry name" value="ICLR_ED"/>
    <property type="match status" value="1"/>
</dbReference>
<feature type="domain" description="IclR-ED" evidence="5">
    <location>
        <begin position="74"/>
        <end position="261"/>
    </location>
</feature>
<keyword evidence="3" id="KW-0804">Transcription</keyword>
<evidence type="ECO:0000259" key="4">
    <source>
        <dbReference type="PROSITE" id="PS51077"/>
    </source>
</evidence>
<name>A0ABD6CVF9_9EURY</name>
<evidence type="ECO:0000313" key="6">
    <source>
        <dbReference type="EMBL" id="MFD1632876.1"/>
    </source>
</evidence>
<accession>A0ABD6CVF9</accession>
<dbReference type="EMBL" id="JBHUDL010000005">
    <property type="protein sequence ID" value="MFD1632876.1"/>
    <property type="molecule type" value="Genomic_DNA"/>
</dbReference>
<organism evidence="6 7">
    <name type="scientific">Haloplanus ruber</name>
    <dbReference type="NCBI Taxonomy" id="869892"/>
    <lineage>
        <taxon>Archaea</taxon>
        <taxon>Methanobacteriati</taxon>
        <taxon>Methanobacteriota</taxon>
        <taxon>Stenosarchaea group</taxon>
        <taxon>Halobacteria</taxon>
        <taxon>Halobacteriales</taxon>
        <taxon>Haloferacaceae</taxon>
        <taxon>Haloplanus</taxon>
    </lineage>
</organism>
<feature type="domain" description="HTH iclR-type" evidence="4">
    <location>
        <begin position="14"/>
        <end position="73"/>
    </location>
</feature>
<dbReference type="PROSITE" id="PS51077">
    <property type="entry name" value="HTH_ICLR"/>
    <property type="match status" value="1"/>
</dbReference>
<dbReference type="AlphaFoldDB" id="A0ABD6CVF9"/>
<dbReference type="SUPFAM" id="SSF46785">
    <property type="entry name" value="Winged helix' DNA-binding domain"/>
    <property type="match status" value="1"/>
</dbReference>
<dbReference type="InterPro" id="IPR050707">
    <property type="entry name" value="HTH_MetabolicPath_Reg"/>
</dbReference>
<protein>
    <submittedName>
        <fullName evidence="6">IclR family transcriptional regulator</fullName>
    </submittedName>
</protein>
<sequence>MPTEPLPDESPRTLKTVERTAKIINALETLDGGGVTELADSLDMSKSSVYHYLATLRQEEFVVKNGDEYELGLQLLLVGEYVRNHNLLYRYGREEVEELADETGEYANLFTEEHGKGINLYKARGSDAVGTGYQTDKLQQPDDLHCTATGKAILAFLSDERVHKILDQHGLPRRTDSTITDRDTLFDRLETVQERGYAYNDGEEVEGLRAVGAPVIDRDGNVLGSLSVAGPTSRMKGERFSEELPELVQRTANVIEVNINMATHDTDPTHRG</sequence>
<evidence type="ECO:0000313" key="7">
    <source>
        <dbReference type="Proteomes" id="UP001597075"/>
    </source>
</evidence>
<dbReference type="Gene3D" id="3.30.450.40">
    <property type="match status" value="1"/>
</dbReference>
<reference evidence="6 7" key="1">
    <citation type="journal article" date="2019" name="Int. J. Syst. Evol. Microbiol.">
        <title>The Global Catalogue of Microorganisms (GCM) 10K type strain sequencing project: providing services to taxonomists for standard genome sequencing and annotation.</title>
        <authorList>
            <consortium name="The Broad Institute Genomics Platform"/>
            <consortium name="The Broad Institute Genome Sequencing Center for Infectious Disease"/>
            <person name="Wu L."/>
            <person name="Ma J."/>
        </authorList>
    </citation>
    <scope>NUCLEOTIDE SEQUENCE [LARGE SCALE GENOMIC DNA]</scope>
    <source>
        <strain evidence="6 7">CGMCC 1.10594</strain>
    </source>
</reference>
<dbReference type="InterPro" id="IPR036388">
    <property type="entry name" value="WH-like_DNA-bd_sf"/>
</dbReference>
<dbReference type="Pfam" id="PF09339">
    <property type="entry name" value="HTH_IclR"/>
    <property type="match status" value="1"/>
</dbReference>
<comment type="caution">
    <text evidence="6">The sequence shown here is derived from an EMBL/GenBank/DDBJ whole genome shotgun (WGS) entry which is preliminary data.</text>
</comment>
<dbReference type="GO" id="GO:0006355">
    <property type="term" value="P:regulation of DNA-templated transcription"/>
    <property type="evidence" value="ECO:0007669"/>
    <property type="project" value="UniProtKB-ARBA"/>
</dbReference>
<keyword evidence="7" id="KW-1185">Reference proteome</keyword>
<dbReference type="Proteomes" id="UP001597075">
    <property type="component" value="Unassembled WGS sequence"/>
</dbReference>
<keyword evidence="1" id="KW-0805">Transcription regulation</keyword>
<dbReference type="RefSeq" id="WP_256406638.1">
    <property type="nucleotide sequence ID" value="NZ_CP187152.1"/>
</dbReference>
<evidence type="ECO:0000259" key="5">
    <source>
        <dbReference type="PROSITE" id="PS51078"/>
    </source>
</evidence>
<gene>
    <name evidence="6" type="ORF">ACFSBJ_03870</name>
</gene>
<keyword evidence="2" id="KW-0238">DNA-binding</keyword>
<dbReference type="PANTHER" id="PTHR30136:SF35">
    <property type="entry name" value="HTH-TYPE TRANSCRIPTIONAL REGULATOR RV1719"/>
    <property type="match status" value="1"/>
</dbReference>
<dbReference type="SMART" id="SM00346">
    <property type="entry name" value="HTH_ICLR"/>
    <property type="match status" value="1"/>
</dbReference>
<dbReference type="InterPro" id="IPR014757">
    <property type="entry name" value="Tscrpt_reg_IclR_C"/>
</dbReference>
<dbReference type="PANTHER" id="PTHR30136">
    <property type="entry name" value="HELIX-TURN-HELIX TRANSCRIPTIONAL REGULATOR, ICLR FAMILY"/>
    <property type="match status" value="1"/>
</dbReference>